<feature type="compositionally biased region" description="Basic and acidic residues" evidence="1">
    <location>
        <begin position="126"/>
        <end position="149"/>
    </location>
</feature>
<feature type="domain" description="Rad60/SUMO-like" evidence="2">
    <location>
        <begin position="23"/>
        <end position="89"/>
    </location>
</feature>
<name>A0A9W9AZW3_9AGAR</name>
<gene>
    <name evidence="3" type="ORF">C8J55DRAFT_554969</name>
</gene>
<feature type="region of interest" description="Disordered" evidence="1">
    <location>
        <begin position="96"/>
        <end position="375"/>
    </location>
</feature>
<feature type="region of interest" description="Disordered" evidence="1">
    <location>
        <begin position="475"/>
        <end position="495"/>
    </location>
</feature>
<feature type="compositionally biased region" description="Basic and acidic residues" evidence="1">
    <location>
        <begin position="157"/>
        <end position="237"/>
    </location>
</feature>
<dbReference type="Pfam" id="PF11976">
    <property type="entry name" value="Rad60-SLD"/>
    <property type="match status" value="1"/>
</dbReference>
<dbReference type="InterPro" id="IPR029071">
    <property type="entry name" value="Ubiquitin-like_domsf"/>
</dbReference>
<dbReference type="Gene3D" id="3.10.20.90">
    <property type="entry name" value="Phosphatidylinositol 3-kinase Catalytic Subunit, Chain A, domain 1"/>
    <property type="match status" value="1"/>
</dbReference>
<dbReference type="CDD" id="cd01763">
    <property type="entry name" value="Ubl_SUMO_like"/>
    <property type="match status" value="1"/>
</dbReference>
<evidence type="ECO:0000313" key="4">
    <source>
        <dbReference type="Proteomes" id="UP001150238"/>
    </source>
</evidence>
<protein>
    <recommendedName>
        <fullName evidence="2">Rad60/SUMO-like domain-containing protein</fullName>
    </recommendedName>
</protein>
<feature type="compositionally biased region" description="Acidic residues" evidence="1">
    <location>
        <begin position="359"/>
        <end position="370"/>
    </location>
</feature>
<feature type="compositionally biased region" description="Basic and acidic residues" evidence="1">
    <location>
        <begin position="260"/>
        <end position="311"/>
    </location>
</feature>
<feature type="compositionally biased region" description="Basic and acidic residues" evidence="1">
    <location>
        <begin position="244"/>
        <end position="253"/>
    </location>
</feature>
<dbReference type="InterPro" id="IPR022617">
    <property type="entry name" value="Rad60/SUMO-like_dom"/>
</dbReference>
<dbReference type="EMBL" id="JANVFS010000003">
    <property type="protein sequence ID" value="KAJ4493528.1"/>
    <property type="molecule type" value="Genomic_DNA"/>
</dbReference>
<feature type="compositionally biased region" description="Polar residues" evidence="1">
    <location>
        <begin position="97"/>
        <end position="106"/>
    </location>
</feature>
<dbReference type="PANTHER" id="PTHR10562">
    <property type="entry name" value="SMALL UBIQUITIN-RELATED MODIFIER"/>
    <property type="match status" value="1"/>
</dbReference>
<dbReference type="AlphaFoldDB" id="A0A9W9AZW3"/>
<dbReference type="Proteomes" id="UP001150238">
    <property type="component" value="Unassembled WGS sequence"/>
</dbReference>
<evidence type="ECO:0000259" key="2">
    <source>
        <dbReference type="Pfam" id="PF11976"/>
    </source>
</evidence>
<proteinExistence type="predicted"/>
<evidence type="ECO:0000256" key="1">
    <source>
        <dbReference type="SAM" id="MobiDB-lite"/>
    </source>
</evidence>
<reference evidence="3" key="1">
    <citation type="submission" date="2022-08" db="EMBL/GenBank/DDBJ databases">
        <authorList>
            <consortium name="DOE Joint Genome Institute"/>
            <person name="Min B."/>
            <person name="Riley R."/>
            <person name="Sierra-Patev S."/>
            <person name="Naranjo-Ortiz M."/>
            <person name="Looney B."/>
            <person name="Konkel Z."/>
            <person name="Slot J.C."/>
            <person name="Sakamoto Y."/>
            <person name="Steenwyk J.L."/>
            <person name="Rokas A."/>
            <person name="Carro J."/>
            <person name="Camarero S."/>
            <person name="Ferreira P."/>
            <person name="Molpeceres G."/>
            <person name="Ruiz-Duenas F.J."/>
            <person name="Serrano A."/>
            <person name="Henrissat B."/>
            <person name="Drula E."/>
            <person name="Hughes K.W."/>
            <person name="Mata J.L."/>
            <person name="Ishikawa N.K."/>
            <person name="Vargas-Isla R."/>
            <person name="Ushijima S."/>
            <person name="Smith C.A."/>
            <person name="Ahrendt S."/>
            <person name="Andreopoulos W."/>
            <person name="He G."/>
            <person name="Labutti K."/>
            <person name="Lipzen A."/>
            <person name="Ng V."/>
            <person name="Sandor L."/>
            <person name="Barry K."/>
            <person name="Martinez A.T."/>
            <person name="Xiao Y."/>
            <person name="Gibbons J.G."/>
            <person name="Terashima K."/>
            <person name="Hibbett D.S."/>
            <person name="Grigoriev I.V."/>
        </authorList>
    </citation>
    <scope>NUCLEOTIDE SEQUENCE</scope>
    <source>
        <strain evidence="3">Sp2 HRB7682 ss15</strain>
    </source>
</reference>
<sequence>MDKINLQGHSVKKSENTGNTTMIKVVGSSGKTVSFEMSKDTLMRSALDAYAKKVSKERHTIRFRWAGVWISNSDTPETLNMEDNEIVNAINRYVKKPSQSVSSSNCTTTPSMDSSRSRDPSLSLSDLEREEEKEKQVAEEQKKAFEARRNNLKKKKERAEEKDKLRKEAEEKVKARKLAEEKARKRAEEKVRKQAEEKARKEAEEKAWKKAEDKARKLAEDKARKQAENKARKEKAQELAAEQAQREEEDKAQKCAAEQAQREAKLEESKRRIAEDWKRVKLEKRLQREGGKAKQQDVKSKGDELARDKQRGRQASSIWGTLYIRATEDDQSPSPPEIVGVKRKRSESSVNSAVKDTESDNYDELVDEDNNPGPHSPVARVCERCARRNRADQCHPQNKPNASICEPCHQAKVYCSWSTRTRRMNKDRSKESGVKGSFVINTEQRLTLIENKMGRVVDQQQEILDLLSNSYKKLKKVQSHGKNLSESSGREETDN</sequence>
<dbReference type="SUPFAM" id="SSF54236">
    <property type="entry name" value="Ubiquitin-like"/>
    <property type="match status" value="1"/>
</dbReference>
<organism evidence="3 4">
    <name type="scientific">Lentinula lateritia</name>
    <dbReference type="NCBI Taxonomy" id="40482"/>
    <lineage>
        <taxon>Eukaryota</taxon>
        <taxon>Fungi</taxon>
        <taxon>Dikarya</taxon>
        <taxon>Basidiomycota</taxon>
        <taxon>Agaricomycotina</taxon>
        <taxon>Agaricomycetes</taxon>
        <taxon>Agaricomycetidae</taxon>
        <taxon>Agaricales</taxon>
        <taxon>Marasmiineae</taxon>
        <taxon>Omphalotaceae</taxon>
        <taxon>Lentinula</taxon>
    </lineage>
</organism>
<accession>A0A9W9AZW3</accession>
<reference evidence="3" key="2">
    <citation type="journal article" date="2023" name="Proc. Natl. Acad. Sci. U.S.A.">
        <title>A global phylogenomic analysis of the shiitake genus Lentinula.</title>
        <authorList>
            <person name="Sierra-Patev S."/>
            <person name="Min B."/>
            <person name="Naranjo-Ortiz M."/>
            <person name="Looney B."/>
            <person name="Konkel Z."/>
            <person name="Slot J.C."/>
            <person name="Sakamoto Y."/>
            <person name="Steenwyk J.L."/>
            <person name="Rokas A."/>
            <person name="Carro J."/>
            <person name="Camarero S."/>
            <person name="Ferreira P."/>
            <person name="Molpeceres G."/>
            <person name="Ruiz-Duenas F.J."/>
            <person name="Serrano A."/>
            <person name="Henrissat B."/>
            <person name="Drula E."/>
            <person name="Hughes K.W."/>
            <person name="Mata J.L."/>
            <person name="Ishikawa N.K."/>
            <person name="Vargas-Isla R."/>
            <person name="Ushijima S."/>
            <person name="Smith C.A."/>
            <person name="Donoghue J."/>
            <person name="Ahrendt S."/>
            <person name="Andreopoulos W."/>
            <person name="He G."/>
            <person name="LaButti K."/>
            <person name="Lipzen A."/>
            <person name="Ng V."/>
            <person name="Riley R."/>
            <person name="Sandor L."/>
            <person name="Barry K."/>
            <person name="Martinez A.T."/>
            <person name="Xiao Y."/>
            <person name="Gibbons J.G."/>
            <person name="Terashima K."/>
            <person name="Grigoriev I.V."/>
            <person name="Hibbett D."/>
        </authorList>
    </citation>
    <scope>NUCLEOTIDE SEQUENCE</scope>
    <source>
        <strain evidence="3">Sp2 HRB7682 ss15</strain>
    </source>
</reference>
<feature type="compositionally biased region" description="Low complexity" evidence="1">
    <location>
        <begin position="107"/>
        <end position="125"/>
    </location>
</feature>
<evidence type="ECO:0000313" key="3">
    <source>
        <dbReference type="EMBL" id="KAJ4493528.1"/>
    </source>
</evidence>
<comment type="caution">
    <text evidence="3">The sequence shown here is derived from an EMBL/GenBank/DDBJ whole genome shotgun (WGS) entry which is preliminary data.</text>
</comment>